<dbReference type="GO" id="GO:0043025">
    <property type="term" value="C:neuronal cell body"/>
    <property type="evidence" value="ECO:0007669"/>
    <property type="project" value="TreeGrafter"/>
</dbReference>
<organism evidence="2 3">
    <name type="scientific">Ancylostoma ceylanicum</name>
    <dbReference type="NCBI Taxonomy" id="53326"/>
    <lineage>
        <taxon>Eukaryota</taxon>
        <taxon>Metazoa</taxon>
        <taxon>Ecdysozoa</taxon>
        <taxon>Nematoda</taxon>
        <taxon>Chromadorea</taxon>
        <taxon>Rhabditida</taxon>
        <taxon>Rhabditina</taxon>
        <taxon>Rhabditomorpha</taxon>
        <taxon>Strongyloidea</taxon>
        <taxon>Ancylostomatidae</taxon>
        <taxon>Ancylostomatinae</taxon>
        <taxon>Ancylostoma</taxon>
    </lineage>
</organism>
<dbReference type="GO" id="GO:0003779">
    <property type="term" value="F:actin binding"/>
    <property type="evidence" value="ECO:0007669"/>
    <property type="project" value="TreeGrafter"/>
</dbReference>
<dbReference type="GO" id="GO:0007409">
    <property type="term" value="P:axonogenesis"/>
    <property type="evidence" value="ECO:0007669"/>
    <property type="project" value="TreeGrafter"/>
</dbReference>
<dbReference type="GO" id="GO:0045202">
    <property type="term" value="C:synapse"/>
    <property type="evidence" value="ECO:0007669"/>
    <property type="project" value="TreeGrafter"/>
</dbReference>
<feature type="compositionally biased region" description="Basic and acidic residues" evidence="1">
    <location>
        <begin position="567"/>
        <end position="585"/>
    </location>
</feature>
<feature type="compositionally biased region" description="Low complexity" evidence="1">
    <location>
        <begin position="534"/>
        <end position="546"/>
    </location>
</feature>
<dbReference type="PANTHER" id="PTHR13843">
    <property type="entry name" value="MICROTUBULE-ASSOCIATED PROTEIN"/>
    <property type="match status" value="1"/>
</dbReference>
<dbReference type="GO" id="GO:0030425">
    <property type="term" value="C:dendrite"/>
    <property type="evidence" value="ECO:0007669"/>
    <property type="project" value="TreeGrafter"/>
</dbReference>
<dbReference type="GO" id="GO:0031114">
    <property type="term" value="P:regulation of microtubule depolymerization"/>
    <property type="evidence" value="ECO:0007669"/>
    <property type="project" value="TreeGrafter"/>
</dbReference>
<dbReference type="GO" id="GO:0000226">
    <property type="term" value="P:microtubule cytoskeleton organization"/>
    <property type="evidence" value="ECO:0007669"/>
    <property type="project" value="InterPro"/>
</dbReference>
<accession>A0A016WLI2</accession>
<feature type="compositionally biased region" description="Basic and acidic residues" evidence="1">
    <location>
        <begin position="510"/>
        <end position="521"/>
    </location>
</feature>
<dbReference type="GO" id="GO:0005875">
    <property type="term" value="C:microtubule associated complex"/>
    <property type="evidence" value="ECO:0007669"/>
    <property type="project" value="TreeGrafter"/>
</dbReference>
<proteinExistence type="predicted"/>
<dbReference type="GO" id="GO:0016358">
    <property type="term" value="P:dendrite development"/>
    <property type="evidence" value="ECO:0007669"/>
    <property type="project" value="TreeGrafter"/>
</dbReference>
<dbReference type="InterPro" id="IPR026074">
    <property type="entry name" value="MAP1"/>
</dbReference>
<feature type="compositionally biased region" description="Low complexity" evidence="1">
    <location>
        <begin position="401"/>
        <end position="412"/>
    </location>
</feature>
<dbReference type="AlphaFoldDB" id="A0A016WLI2"/>
<sequence length="1161" mass="123218">MAYVPSSDVPSAFLISTDADAVLLDLLGTFVLLDGGAEKVSFTKHVRQIDANVISAPTRAALTNAVELNKGTVVPLVGNIPNVKSAGSEDSVASLLKCIEKASDGRPAITPTRFHPKYEPIMISKSLRTGRLELIVLAGEAKEIEALQKAVESGDENIIEKVASNNGTISVLVWFPAKSSDPIKRVLHTGTAPLSRIITALEKAKSLPYLHSPVVSAANAYKEVPAPKAVNTKTTLTSRTAPTKPVNNTTAKVAAARRPGAPAAPHPPSSRPATTTTTSARSAPSSVKPSPARPAAAAATRTRPLGTTTAAKPAAAANRTSTLATAKKTNNHEAPIQKTTVGPLKGAAMSRASAAVGKAVGAVTGKTTDNGKPSGNVPPPQEKPSAPAPAVACPDAPPAAPDAASPASDTTPSAPPPPPEEMKEPASTPVEPTPPVSKITSVNLTFLDDSVVCLDDVVPDISIDAPQDPASSDLRPPVELVVIPPTPEPRPNSARSSIDGAPTSPVAPQKPEEEKDNEKDQPVLVATDDDQKTTSDVPSPATTTDPAPLPDHDSTSGHDVQPTPEQPQHDGDSISKEGSSDHPAPDHPVPTAPERTPSPEPDHASAPKYAGPVPDHSLEPTHDEPHPEHTSEPQDKPADIPATEPKGPAPQHDDNELPIAGGEIPGHDPGSPTHKHDSSPVTPVEREVTPAEPFVPPVIRRPSPSPEIVLEGDVPEEFKVLIHRFHLLPTPFLLLSIRWAVVRCSSSILSLYVVVVELIILLSKYPLLLQAAHVPQEVGENGLLDDLEEPPKLMKISMDTDDLKKAPEKGATAVADQLAQCLDSLSLNTTHSEKDSSDLTSPEGQAEVARKISQQMIDEASTPFTSALASTLYEGAESAKKVASSALDDLVDLANTVSETVVDGVKEAADQVNDKMKAMQTRSSIVENDGGEERPIKYEETDPIIDTVLETVANDSDRVDHAMSNGGPGIQAKENGKKEHEVDEEGFRVAADSHDMRLYLPPPSAARGRAAAHPHLSRPLFFELATVPHFNGKCSLPDEQSAIEYFTNVRSANYILHSDDVSRAVLDGWLTAKKHWLNNGGITFICLHMAFMKLQLDYFVSGQKTRVIPTRHHSALQAFVTENAAQLEEYGLVMNSSLEHNTISINTEEGREDYHMIKIEL</sequence>
<keyword evidence="3" id="KW-1185">Reference proteome</keyword>
<evidence type="ECO:0000313" key="3">
    <source>
        <dbReference type="Proteomes" id="UP000024635"/>
    </source>
</evidence>
<gene>
    <name evidence="2" type="primary">Acey_s0602.g519</name>
    <name evidence="2" type="ORF">Y032_0602g519</name>
</gene>
<reference evidence="3" key="1">
    <citation type="journal article" date="2015" name="Nat. Genet.">
        <title>The genome and transcriptome of the zoonotic hookworm Ancylostoma ceylanicum identify infection-specific gene families.</title>
        <authorList>
            <person name="Schwarz E.M."/>
            <person name="Hu Y."/>
            <person name="Antoshechkin I."/>
            <person name="Miller M.M."/>
            <person name="Sternberg P.W."/>
            <person name="Aroian R.V."/>
        </authorList>
    </citation>
    <scope>NUCLEOTIDE SEQUENCE</scope>
    <source>
        <strain evidence="3">HY135</strain>
    </source>
</reference>
<dbReference type="GO" id="GO:0008017">
    <property type="term" value="F:microtubule binding"/>
    <property type="evidence" value="ECO:0007669"/>
    <property type="project" value="InterPro"/>
</dbReference>
<protein>
    <submittedName>
        <fullName evidence="2">Uncharacterized protein</fullName>
    </submittedName>
</protein>
<feature type="region of interest" description="Disordered" evidence="1">
    <location>
        <begin position="231"/>
        <end position="345"/>
    </location>
</feature>
<feature type="region of interest" description="Disordered" evidence="1">
    <location>
        <begin position="461"/>
        <end position="702"/>
    </location>
</feature>
<dbReference type="PANTHER" id="PTHR13843:SF12">
    <property type="entry name" value="ATPASE F1_V1_A1 COMPLEX ALPHA_BETA SUBUNIT NUCLEOTIDE-BINDING DOMAIN-CONTAINING PROTEIN"/>
    <property type="match status" value="1"/>
</dbReference>
<evidence type="ECO:0000313" key="2">
    <source>
        <dbReference type="EMBL" id="EYC40669.1"/>
    </source>
</evidence>
<name>A0A016WLI2_9BILA</name>
<feature type="compositionally biased region" description="Pro residues" evidence="1">
    <location>
        <begin position="586"/>
        <end position="599"/>
    </location>
</feature>
<dbReference type="GO" id="GO:0005874">
    <property type="term" value="C:microtubule"/>
    <property type="evidence" value="ECO:0007669"/>
    <property type="project" value="InterPro"/>
</dbReference>
<feature type="region of interest" description="Disordered" evidence="1">
    <location>
        <begin position="362"/>
        <end position="437"/>
    </location>
</feature>
<feature type="region of interest" description="Disordered" evidence="1">
    <location>
        <begin position="958"/>
        <end position="981"/>
    </location>
</feature>
<feature type="compositionally biased region" description="Low complexity" evidence="1">
    <location>
        <begin position="271"/>
        <end position="322"/>
    </location>
</feature>
<feature type="compositionally biased region" description="Low complexity" evidence="1">
    <location>
        <begin position="383"/>
        <end position="394"/>
    </location>
</feature>
<evidence type="ECO:0000256" key="1">
    <source>
        <dbReference type="SAM" id="MobiDB-lite"/>
    </source>
</evidence>
<feature type="compositionally biased region" description="Basic and acidic residues" evidence="1">
    <location>
        <begin position="674"/>
        <end position="689"/>
    </location>
</feature>
<dbReference type="Proteomes" id="UP000024635">
    <property type="component" value="Unassembled WGS sequence"/>
</dbReference>
<feature type="compositionally biased region" description="Polar residues" evidence="1">
    <location>
        <begin position="231"/>
        <end position="251"/>
    </location>
</feature>
<dbReference type="STRING" id="53326.A0A016WLI2"/>
<comment type="caution">
    <text evidence="2">The sequence shown here is derived from an EMBL/GenBank/DDBJ whole genome shotgun (WGS) entry which is preliminary data.</text>
</comment>
<dbReference type="OrthoDB" id="5847517at2759"/>
<dbReference type="EMBL" id="JARK01000202">
    <property type="protein sequence ID" value="EYC40669.1"/>
    <property type="molecule type" value="Genomic_DNA"/>
</dbReference>
<feature type="compositionally biased region" description="Basic and acidic residues" evidence="1">
    <location>
        <begin position="616"/>
        <end position="638"/>
    </location>
</feature>
<dbReference type="GO" id="GO:0005829">
    <property type="term" value="C:cytosol"/>
    <property type="evidence" value="ECO:0007669"/>
    <property type="project" value="TreeGrafter"/>
</dbReference>